<dbReference type="EMBL" id="CCBB010000001">
    <property type="protein sequence ID" value="CDO06899.1"/>
    <property type="molecule type" value="Genomic_DNA"/>
</dbReference>
<comment type="caution">
    <text evidence="1">The sequence shown here is derived from an EMBL/GenBank/DDBJ whole genome shotgun (WGS) entry which is preliminary data.</text>
</comment>
<proteinExistence type="predicted"/>
<dbReference type="eggNOG" id="ENOG502ZT6C">
    <property type="taxonomic scope" value="Bacteria"/>
</dbReference>
<name>W9AME8_MYCCO</name>
<sequence>MTTELHASTQLQAAAWVPNDDPQRPWEEAIALAAEWIRARSDAEELPPVLVSNSIESATRLGNADLEQIIDTGGHATPRTSTRYDRGPVLAFVPNERSLHFAINLARGYSLALVEGRFPLAEWAAAAGAIDLLTGRTAAPQIPEDVRRDLDFAILDGGRNGWTGPDEKAQARRYLIDHIRAGRLTPDQAAAYTLTSPAVSERGAKRLRELLARNR</sequence>
<evidence type="ECO:0000313" key="2">
    <source>
        <dbReference type="Proteomes" id="UP000028870"/>
    </source>
</evidence>
<organism evidence="1 2">
    <name type="scientific">Mycolicibacterium cosmeticum</name>
    <dbReference type="NCBI Taxonomy" id="258533"/>
    <lineage>
        <taxon>Bacteria</taxon>
        <taxon>Bacillati</taxon>
        <taxon>Actinomycetota</taxon>
        <taxon>Actinomycetes</taxon>
        <taxon>Mycobacteriales</taxon>
        <taxon>Mycobacteriaceae</taxon>
        <taxon>Mycolicibacterium</taxon>
    </lineage>
</organism>
<dbReference type="STRING" id="258533.BN977_01694"/>
<dbReference type="AlphaFoldDB" id="W9AME8"/>
<gene>
    <name evidence="1" type="ORF">BN977_01694</name>
</gene>
<reference evidence="1" key="1">
    <citation type="submission" date="2014-03" db="EMBL/GenBank/DDBJ databases">
        <title>Draft Genome Sequence of Mycobacterium cosmeticum DSM 44829.</title>
        <authorList>
            <person name="Croce O."/>
            <person name="Robert C."/>
            <person name="Raoult D."/>
            <person name="Drancourt M."/>
        </authorList>
    </citation>
    <scope>NUCLEOTIDE SEQUENCE [LARGE SCALE GENOMIC DNA]</scope>
    <source>
        <strain evidence="1">DSM 44829</strain>
    </source>
</reference>
<accession>W9AME8</accession>
<keyword evidence="2" id="KW-1185">Reference proteome</keyword>
<protein>
    <submittedName>
        <fullName evidence="1">Uncharacterized protein</fullName>
    </submittedName>
</protein>
<evidence type="ECO:0000313" key="1">
    <source>
        <dbReference type="EMBL" id="CDO06899.1"/>
    </source>
</evidence>
<dbReference type="Proteomes" id="UP000028870">
    <property type="component" value="Unassembled WGS sequence"/>
</dbReference>
<dbReference type="RefSeq" id="WP_036397085.1">
    <property type="nucleotide sequence ID" value="NZ_CCBB010000001.1"/>
</dbReference>
<reference evidence="1" key="2">
    <citation type="submission" date="2014-03" db="EMBL/GenBank/DDBJ databases">
        <authorList>
            <person name="Urmite Genomes"/>
        </authorList>
    </citation>
    <scope>NUCLEOTIDE SEQUENCE</scope>
    <source>
        <strain evidence="1">DSM 44829</strain>
    </source>
</reference>